<dbReference type="InterPro" id="IPR025965">
    <property type="entry name" value="FlgD/Vpr_Ig-like"/>
</dbReference>
<dbReference type="EMBL" id="JACRIW010000032">
    <property type="protein sequence ID" value="MBI5168665.1"/>
    <property type="molecule type" value="Genomic_DNA"/>
</dbReference>
<evidence type="ECO:0000259" key="5">
    <source>
        <dbReference type="Pfam" id="PF13860"/>
    </source>
</evidence>
<protein>
    <submittedName>
        <fullName evidence="6">Metallophosphoesterase</fullName>
    </submittedName>
</protein>
<evidence type="ECO:0000256" key="2">
    <source>
        <dbReference type="SAM" id="MobiDB-lite"/>
    </source>
</evidence>
<dbReference type="InterPro" id="IPR029052">
    <property type="entry name" value="Metallo-depent_PP-like"/>
</dbReference>
<name>A0A933SCC3_UNCEI</name>
<dbReference type="InterPro" id="IPR008963">
    <property type="entry name" value="Purple_acid_Pase-like_N"/>
</dbReference>
<evidence type="ECO:0000313" key="7">
    <source>
        <dbReference type="Proteomes" id="UP000696931"/>
    </source>
</evidence>
<dbReference type="Proteomes" id="UP000696931">
    <property type="component" value="Unassembled WGS sequence"/>
</dbReference>
<dbReference type="InterPro" id="IPR039331">
    <property type="entry name" value="PAPs-like"/>
</dbReference>
<dbReference type="PANTHER" id="PTHR22953:SF153">
    <property type="entry name" value="PURPLE ACID PHOSPHATASE"/>
    <property type="match status" value="1"/>
</dbReference>
<dbReference type="Gene3D" id="2.60.120.260">
    <property type="entry name" value="Galactose-binding domain-like"/>
    <property type="match status" value="1"/>
</dbReference>
<evidence type="ECO:0000313" key="6">
    <source>
        <dbReference type="EMBL" id="MBI5168665.1"/>
    </source>
</evidence>
<dbReference type="InterPro" id="IPR004843">
    <property type="entry name" value="Calcineurin-like_PHP"/>
</dbReference>
<dbReference type="AlphaFoldDB" id="A0A933SCC3"/>
<reference evidence="6" key="1">
    <citation type="submission" date="2020-07" db="EMBL/GenBank/DDBJ databases">
        <title>Huge and variable diversity of episymbiotic CPR bacteria and DPANN archaea in groundwater ecosystems.</title>
        <authorList>
            <person name="He C.Y."/>
            <person name="Keren R."/>
            <person name="Whittaker M."/>
            <person name="Farag I.F."/>
            <person name="Doudna J."/>
            <person name="Cate J.H.D."/>
            <person name="Banfield J.F."/>
        </authorList>
    </citation>
    <scope>NUCLEOTIDE SEQUENCE</scope>
    <source>
        <strain evidence="6">NC_groundwater_1813_Pr3_B-0.1um_71_17</strain>
    </source>
</reference>
<dbReference type="SUPFAM" id="SSF49363">
    <property type="entry name" value="Purple acid phosphatase, N-terminal domain"/>
    <property type="match status" value="1"/>
</dbReference>
<dbReference type="Pfam" id="PF13860">
    <property type="entry name" value="FlgD_ig"/>
    <property type="match status" value="1"/>
</dbReference>
<dbReference type="Pfam" id="PF00149">
    <property type="entry name" value="Metallophos"/>
    <property type="match status" value="1"/>
</dbReference>
<feature type="domain" description="Calcineurin-like phosphoesterase" evidence="4">
    <location>
        <begin position="497"/>
        <end position="698"/>
    </location>
</feature>
<proteinExistence type="predicted"/>
<evidence type="ECO:0000256" key="3">
    <source>
        <dbReference type="SAM" id="SignalP"/>
    </source>
</evidence>
<feature type="region of interest" description="Disordered" evidence="2">
    <location>
        <begin position="721"/>
        <end position="742"/>
    </location>
</feature>
<keyword evidence="1 3" id="KW-0732">Signal</keyword>
<evidence type="ECO:0000256" key="1">
    <source>
        <dbReference type="ARBA" id="ARBA00022729"/>
    </source>
</evidence>
<organism evidence="6 7">
    <name type="scientific">Eiseniibacteriota bacterium</name>
    <dbReference type="NCBI Taxonomy" id="2212470"/>
    <lineage>
        <taxon>Bacteria</taxon>
        <taxon>Candidatus Eiseniibacteriota</taxon>
    </lineage>
</organism>
<feature type="domain" description="FlgD/Vpr Ig-like" evidence="5">
    <location>
        <begin position="838"/>
        <end position="897"/>
    </location>
</feature>
<dbReference type="GO" id="GO:0046872">
    <property type="term" value="F:metal ion binding"/>
    <property type="evidence" value="ECO:0007669"/>
    <property type="project" value="InterPro"/>
</dbReference>
<evidence type="ECO:0000259" key="4">
    <source>
        <dbReference type="Pfam" id="PF00149"/>
    </source>
</evidence>
<dbReference type="Gene3D" id="3.60.21.10">
    <property type="match status" value="1"/>
</dbReference>
<dbReference type="SUPFAM" id="SSF56300">
    <property type="entry name" value="Metallo-dependent phosphatases"/>
    <property type="match status" value="1"/>
</dbReference>
<sequence length="909" mass="96361">MRKPLSRRILPGLLALGTCASLAYAHDDAPAFREAAARRAHWDGLTRTLADVESLRDRGDRDGALRRLAEARALAPEDARGLALEAAFALEAGRNAAADSFATLAVAHGGNSSALWRTRALARANRGDATGALPDFDRAIEGARGHDEELVLERAQAAHRLLGAAAGLASLERDTRDAHWTPARRALAGSYRRALGQDGLVRGDGGPTIGAPDAAPLRAAAVPYAVQAAAETLVARGAAWKWFAGPALPTGAWTSPAYDDAAWSSGPAPLGYGEARIATALPDGGVATNRWITTCLRLHFTRASSAAVFSAVLQADYDDGFVAWLDGVEIARRGLPTSNVVWSTLASNHESGAWENIPLPSPGLLANGGHVLAIELHQTSASSSDLLWDATLLADTANVARTRGPYLQNATPSEVSVRWRTAAPLVGRVSVGPAGGPYLWTYDEASARTEHEVRVTGLAAGARYAYSVHGASEPPESVSEARTFGTPPLAGADVPVRLWAIGDSGYGTLPGQQVRDAWLSWSGSHREDLWVLLGDNAYTTGTDAEYQSGLFDEYPLTLARSPLWSTRGNHDLLYAGASNDYYDLFTLPTEGECGGVPSATEAWYSFDWGPVHFVCLDSEGSDRAKGSPMLQWLRVDLAATTQPWVVGFWHHPPYTKGSHDSDDPLDSGGRMRDMRENVLPILDSLGVDLVLGGHSHSYERSALLREHYGTSGTLAPSMLADAGDGRADGAGPYRKSAGRPRPREGVVYAVNGSAAQVSGGTLDHPAMIASLNVLGSMVVDVVGARLDARFLDATGVVRDSFSIVKSALVSVPGREAADGPRLAGARPAPFTSGTDVVWELPRAGAASLMVYDVAGRRVRTLASGRHAAGEHVTHWDGRDRAGRRVAAGAYLLVLEADGVRRVKRVVRLP</sequence>
<dbReference type="InterPro" id="IPR011990">
    <property type="entry name" value="TPR-like_helical_dom_sf"/>
</dbReference>
<comment type="caution">
    <text evidence="6">The sequence shown here is derived from an EMBL/GenBank/DDBJ whole genome shotgun (WGS) entry which is preliminary data.</text>
</comment>
<accession>A0A933SCC3</accession>
<feature type="chain" id="PRO_5036724586" evidence="3">
    <location>
        <begin position="26"/>
        <end position="909"/>
    </location>
</feature>
<dbReference type="PANTHER" id="PTHR22953">
    <property type="entry name" value="ACID PHOSPHATASE RELATED"/>
    <property type="match status" value="1"/>
</dbReference>
<feature type="signal peptide" evidence="3">
    <location>
        <begin position="1"/>
        <end position="25"/>
    </location>
</feature>
<dbReference type="SUPFAM" id="SSF48452">
    <property type="entry name" value="TPR-like"/>
    <property type="match status" value="1"/>
</dbReference>
<dbReference type="Gene3D" id="1.25.40.10">
    <property type="entry name" value="Tetratricopeptide repeat domain"/>
    <property type="match status" value="1"/>
</dbReference>
<dbReference type="Gene3D" id="2.60.40.4070">
    <property type="match status" value="1"/>
</dbReference>
<gene>
    <name evidence="6" type="ORF">HZA61_04165</name>
</gene>
<dbReference type="GO" id="GO:0003993">
    <property type="term" value="F:acid phosphatase activity"/>
    <property type="evidence" value="ECO:0007669"/>
    <property type="project" value="InterPro"/>
</dbReference>